<evidence type="ECO:0000313" key="5">
    <source>
        <dbReference type="RefSeq" id="XP_006811425.1"/>
    </source>
</evidence>
<sequence length="329" mass="36761">MLCDHDKLEGVINVMFEERMYRVYLSTGEIVCYKCHRKGHTQRNCSENIITVSAHTATINNAPSCVSPDQNNQTENSQSVDQNNAPSSVSPDENNQTENSQSDDQNNQTENSQSADQNNQTENSQTETQNDNNSTDFNLNQTDDTTTHEMQTDNAIDNENNLNDTVEKELNNTDGGTLTGNCYLNECTVTEVQTDGTRAGNCNVNESNKVNESDDDFSRTSDIVIDEERVRTPHSQPPPSGDFTFSLSPPQDFVRFSVSDNLPGSGDGDVFDKGRIESPGDRDDNESIMSDMSDLSAVSCIMELKNLFFSSMAVWKKRLLKQKRKKYQV</sequence>
<feature type="region of interest" description="Disordered" evidence="2">
    <location>
        <begin position="61"/>
        <end position="144"/>
    </location>
</feature>
<dbReference type="RefSeq" id="XP_006811425.1">
    <property type="nucleotide sequence ID" value="XM_006811362.1"/>
</dbReference>
<dbReference type="InterPro" id="IPR001878">
    <property type="entry name" value="Znf_CCHC"/>
</dbReference>
<keyword evidence="1" id="KW-0863">Zinc-finger</keyword>
<feature type="compositionally biased region" description="Basic and acidic residues" evidence="2">
    <location>
        <begin position="209"/>
        <end position="219"/>
    </location>
</feature>
<keyword evidence="1" id="KW-0862">Zinc</keyword>
<feature type="region of interest" description="Disordered" evidence="2">
    <location>
        <begin position="267"/>
        <end position="288"/>
    </location>
</feature>
<dbReference type="Proteomes" id="UP000694865">
    <property type="component" value="Unplaced"/>
</dbReference>
<name>A0ABM0LUI4_SACKO</name>
<keyword evidence="4" id="KW-1185">Reference proteome</keyword>
<reference evidence="5" key="1">
    <citation type="submission" date="2025-08" db="UniProtKB">
        <authorList>
            <consortium name="RefSeq"/>
        </authorList>
    </citation>
    <scope>IDENTIFICATION</scope>
    <source>
        <tissue evidence="5">Testes</tissue>
    </source>
</reference>
<proteinExistence type="predicted"/>
<protein>
    <submittedName>
        <fullName evidence="5">GATA zinc finger domain-containing protein 14-like</fullName>
    </submittedName>
</protein>
<feature type="domain" description="CCHC-type" evidence="3">
    <location>
        <begin position="32"/>
        <end position="47"/>
    </location>
</feature>
<evidence type="ECO:0000256" key="1">
    <source>
        <dbReference type="PROSITE-ProRule" id="PRU00047"/>
    </source>
</evidence>
<dbReference type="GeneID" id="102809317"/>
<feature type="region of interest" description="Disordered" evidence="2">
    <location>
        <begin position="197"/>
        <end position="220"/>
    </location>
</feature>
<dbReference type="SUPFAM" id="SSF57756">
    <property type="entry name" value="Retrovirus zinc finger-like domains"/>
    <property type="match status" value="1"/>
</dbReference>
<evidence type="ECO:0000256" key="2">
    <source>
        <dbReference type="SAM" id="MobiDB-lite"/>
    </source>
</evidence>
<feature type="compositionally biased region" description="Polar residues" evidence="2">
    <location>
        <begin position="197"/>
        <end position="208"/>
    </location>
</feature>
<dbReference type="PROSITE" id="PS50158">
    <property type="entry name" value="ZF_CCHC"/>
    <property type="match status" value="1"/>
</dbReference>
<keyword evidence="1" id="KW-0479">Metal-binding</keyword>
<feature type="compositionally biased region" description="Basic and acidic residues" evidence="2">
    <location>
        <begin position="270"/>
        <end position="282"/>
    </location>
</feature>
<evidence type="ECO:0000313" key="4">
    <source>
        <dbReference type="Proteomes" id="UP000694865"/>
    </source>
</evidence>
<evidence type="ECO:0000259" key="3">
    <source>
        <dbReference type="PROSITE" id="PS50158"/>
    </source>
</evidence>
<gene>
    <name evidence="5" type="primary">LOC102809317</name>
</gene>
<organism evidence="4 5">
    <name type="scientific">Saccoglossus kowalevskii</name>
    <name type="common">Acorn worm</name>
    <dbReference type="NCBI Taxonomy" id="10224"/>
    <lineage>
        <taxon>Eukaryota</taxon>
        <taxon>Metazoa</taxon>
        <taxon>Hemichordata</taxon>
        <taxon>Enteropneusta</taxon>
        <taxon>Harrimaniidae</taxon>
        <taxon>Saccoglossus</taxon>
    </lineage>
</organism>
<accession>A0ABM0LUI4</accession>
<dbReference type="InterPro" id="IPR036875">
    <property type="entry name" value="Znf_CCHC_sf"/>
</dbReference>